<feature type="domain" description="Flavin reductase like" evidence="2">
    <location>
        <begin position="13"/>
        <end position="156"/>
    </location>
</feature>
<dbReference type="AlphaFoldDB" id="A0A7J2U639"/>
<evidence type="ECO:0000313" key="3">
    <source>
        <dbReference type="EMBL" id="HEM67743.1"/>
    </source>
</evidence>
<protein>
    <submittedName>
        <fullName evidence="3">Flavin reductase family protein</fullName>
    </submittedName>
</protein>
<proteinExistence type="predicted"/>
<dbReference type="Gene3D" id="2.30.110.10">
    <property type="entry name" value="Electron Transport, Fmn-binding Protein, Chain A"/>
    <property type="match status" value="1"/>
</dbReference>
<organism evidence="3">
    <name type="scientific">Ignisphaera aggregans</name>
    <dbReference type="NCBI Taxonomy" id="334771"/>
    <lineage>
        <taxon>Archaea</taxon>
        <taxon>Thermoproteota</taxon>
        <taxon>Thermoprotei</taxon>
        <taxon>Desulfurococcales</taxon>
        <taxon>Desulfurococcaceae</taxon>
        <taxon>Ignisphaera</taxon>
    </lineage>
</organism>
<comment type="caution">
    <text evidence="3">The sequence shown here is derived from an EMBL/GenBank/DDBJ whole genome shotgun (WGS) entry which is preliminary data.</text>
</comment>
<dbReference type="EMBL" id="DSEU01000066">
    <property type="protein sequence ID" value="HEM67743.1"/>
    <property type="molecule type" value="Genomic_DNA"/>
</dbReference>
<gene>
    <name evidence="3" type="ORF">ENO26_09325</name>
</gene>
<dbReference type="Pfam" id="PF01613">
    <property type="entry name" value="Flavin_Reduct"/>
    <property type="match status" value="1"/>
</dbReference>
<evidence type="ECO:0000259" key="2">
    <source>
        <dbReference type="SMART" id="SM00903"/>
    </source>
</evidence>
<dbReference type="GO" id="GO:0010181">
    <property type="term" value="F:FMN binding"/>
    <property type="evidence" value="ECO:0007669"/>
    <property type="project" value="InterPro"/>
</dbReference>
<comment type="cofactor">
    <cofactor evidence="1">
        <name>FMN</name>
        <dbReference type="ChEBI" id="CHEBI:58210"/>
    </cofactor>
</comment>
<sequence length="180" mass="19939">MQFEEIDLSEWHYILHPRPVAIVVSGDWENYSAMPASWVTPVSRKPPIAAVAIARSRHTYKLISKHREFALCILGLEHAKSIHMLGSVSGRDVRDKIVYAGLSKARARKISCPVIAESLAIAECLLVKDVEAGDHNLVLGEVLTAYVKTGVRPLNTESYSPTLHVGRNRYTKPGTEVVEV</sequence>
<dbReference type="SMART" id="SM00903">
    <property type="entry name" value="Flavin_Reduct"/>
    <property type="match status" value="1"/>
</dbReference>
<dbReference type="InterPro" id="IPR002563">
    <property type="entry name" value="Flavin_Rdtase-like_dom"/>
</dbReference>
<name>A0A7J2U639_9CREN</name>
<dbReference type="InterPro" id="IPR012349">
    <property type="entry name" value="Split_barrel_FMN-bd"/>
</dbReference>
<accession>A0A7J2U639</accession>
<dbReference type="SUPFAM" id="SSF50475">
    <property type="entry name" value="FMN-binding split barrel"/>
    <property type="match status" value="1"/>
</dbReference>
<dbReference type="InterPro" id="IPR053310">
    <property type="entry name" value="Flavoredoxin-like"/>
</dbReference>
<dbReference type="PANTHER" id="PTHR43241:SF1">
    <property type="entry name" value="FLAVIN REDUCTASE LIKE DOMAIN-CONTAINING PROTEIN"/>
    <property type="match status" value="1"/>
</dbReference>
<dbReference type="PANTHER" id="PTHR43241">
    <property type="entry name" value="FLAVIN REDUCTASE DOMAIN PROTEIN"/>
    <property type="match status" value="1"/>
</dbReference>
<evidence type="ECO:0000256" key="1">
    <source>
        <dbReference type="ARBA" id="ARBA00001917"/>
    </source>
</evidence>
<reference evidence="3" key="1">
    <citation type="journal article" date="2020" name="mSystems">
        <title>Genome- and Community-Level Interaction Insights into Carbon Utilization and Element Cycling Functions of Hydrothermarchaeota in Hydrothermal Sediment.</title>
        <authorList>
            <person name="Zhou Z."/>
            <person name="Liu Y."/>
            <person name="Xu W."/>
            <person name="Pan J."/>
            <person name="Luo Z.H."/>
            <person name="Li M."/>
        </authorList>
    </citation>
    <scope>NUCLEOTIDE SEQUENCE [LARGE SCALE GENOMIC DNA]</scope>
    <source>
        <strain evidence="3">SpSt-125</strain>
    </source>
</reference>